<reference evidence="4 5" key="1">
    <citation type="submission" date="2019-06" db="EMBL/GenBank/DDBJ databases">
        <title>Draft genome sequence of the filamentous fungus Phialemoniopsis curvata isolated from diesel fuel.</title>
        <authorList>
            <person name="Varaljay V.A."/>
            <person name="Lyon W.J."/>
            <person name="Crouch A.L."/>
            <person name="Drake C.E."/>
            <person name="Hollomon J.M."/>
            <person name="Nadeau L.J."/>
            <person name="Nunn H.S."/>
            <person name="Stevenson B.S."/>
            <person name="Bojanowski C.L."/>
            <person name="Crookes-Goodson W.J."/>
        </authorList>
    </citation>
    <scope>NUCLEOTIDE SEQUENCE [LARGE SCALE GENOMIC DNA]</scope>
    <source>
        <strain evidence="4 5">D216</strain>
    </source>
</reference>
<dbReference type="EMBL" id="SKBQ01000010">
    <property type="protein sequence ID" value="TPX18603.1"/>
    <property type="molecule type" value="Genomic_DNA"/>
</dbReference>
<keyword evidence="1" id="KW-0175">Coiled coil</keyword>
<feature type="compositionally biased region" description="Basic and acidic residues" evidence="2">
    <location>
        <begin position="1"/>
        <end position="22"/>
    </location>
</feature>
<feature type="region of interest" description="Disordered" evidence="2">
    <location>
        <begin position="581"/>
        <end position="608"/>
    </location>
</feature>
<sequence>MASKDGAEQTKPADQEPKKSDWDLAMEVAESENPFHTPAPPGASQSPINPYDGHIDNEEKEKAQASRPSRAASQRSLTARTAPLPYPNFSFPKRADSRHRAYSEQHIGQASSSRLMPILASSREALGSPSAPTLQRVTFNEEPRIPSPDAILDISMDSLEEIRRSDMARDNNPFDSDSEKSLPTSIHIRSKERDEEDALASRPRRHRPPTPMPILFGGGASPASSPTIELDRSPDRGRVSSGVHPVRPDTPIPGSSPAVRDFVYEEPYLAQTVDLTPPPRSLQRPYNPRGGIEVSLSRGQSLNFASSSRRTRGRGPGDDSQLTMAEALRQFSSPPPSAQALSVRRGPEIHRFGTMESVSAPTVSIAREDTGPGILGEHPLARVGPRVVARRRERRILWTLGVGTQLGVISFSCSLAVIITEAAIAGRFYAGVAVWASVSFVWCLVTIIWLVIRIDKCGGARRRRRRRGRTTAAALQGDDDLDLEQGRDGEEWHELQEVVGHNRLVNKQLPVANAQNVATATMADEQQRRQDEHWTRFAQDEGQLRRHVENLEDKLRAAEEELTQYRGAVQVVPESRTVSLAQASTVGGTPSSYQSKRNKGKGKERDLRTAVSQRALLRNTTFENNDNNTMMPASGTDGSIITALCAGVGAGAASEPYSPLDNRSSRATPGRSTGDGGDFSSLAGTSITMREARVRAAEQNEPIHLSVMPNGHIRMSSYDIMGGRIPEFN</sequence>
<name>A0A507BGI3_9PEZI</name>
<evidence type="ECO:0000256" key="3">
    <source>
        <dbReference type="SAM" id="Phobius"/>
    </source>
</evidence>
<dbReference type="InParanoid" id="A0A507BGI3"/>
<evidence type="ECO:0000313" key="5">
    <source>
        <dbReference type="Proteomes" id="UP000319257"/>
    </source>
</evidence>
<feature type="compositionally biased region" description="Basic and acidic residues" evidence="2">
    <location>
        <begin position="53"/>
        <end position="64"/>
    </location>
</feature>
<dbReference type="GeneID" id="41969907"/>
<protein>
    <submittedName>
        <fullName evidence="4">Uncharacterized protein</fullName>
    </submittedName>
</protein>
<feature type="region of interest" description="Disordered" evidence="2">
    <location>
        <begin position="292"/>
        <end position="320"/>
    </location>
</feature>
<feature type="coiled-coil region" evidence="1">
    <location>
        <begin position="541"/>
        <end position="568"/>
    </location>
</feature>
<gene>
    <name evidence="4" type="ORF">E0L32_002460</name>
</gene>
<keyword evidence="5" id="KW-1185">Reference proteome</keyword>
<keyword evidence="3" id="KW-1133">Transmembrane helix</keyword>
<evidence type="ECO:0000256" key="2">
    <source>
        <dbReference type="SAM" id="MobiDB-lite"/>
    </source>
</evidence>
<dbReference type="Proteomes" id="UP000319257">
    <property type="component" value="Unassembled WGS sequence"/>
</dbReference>
<organism evidence="4 5">
    <name type="scientific">Thyridium curvatum</name>
    <dbReference type="NCBI Taxonomy" id="1093900"/>
    <lineage>
        <taxon>Eukaryota</taxon>
        <taxon>Fungi</taxon>
        <taxon>Dikarya</taxon>
        <taxon>Ascomycota</taxon>
        <taxon>Pezizomycotina</taxon>
        <taxon>Sordariomycetes</taxon>
        <taxon>Sordariomycetidae</taxon>
        <taxon>Thyridiales</taxon>
        <taxon>Thyridiaceae</taxon>
        <taxon>Thyridium</taxon>
    </lineage>
</organism>
<feature type="compositionally biased region" description="Polar residues" evidence="2">
    <location>
        <begin position="661"/>
        <end position="671"/>
    </location>
</feature>
<evidence type="ECO:0000256" key="1">
    <source>
        <dbReference type="SAM" id="Coils"/>
    </source>
</evidence>
<feature type="compositionally biased region" description="Basic and acidic residues" evidence="2">
    <location>
        <begin position="160"/>
        <end position="169"/>
    </location>
</feature>
<keyword evidence="3" id="KW-0812">Transmembrane</keyword>
<feature type="transmembrane region" description="Helical" evidence="3">
    <location>
        <begin position="432"/>
        <end position="454"/>
    </location>
</feature>
<feature type="transmembrane region" description="Helical" evidence="3">
    <location>
        <begin position="396"/>
        <end position="420"/>
    </location>
</feature>
<feature type="compositionally biased region" description="Polar residues" evidence="2">
    <location>
        <begin position="581"/>
        <end position="595"/>
    </location>
</feature>
<feature type="compositionally biased region" description="Low complexity" evidence="2">
    <location>
        <begin position="65"/>
        <end position="76"/>
    </location>
</feature>
<comment type="caution">
    <text evidence="4">The sequence shown here is derived from an EMBL/GenBank/DDBJ whole genome shotgun (WGS) entry which is preliminary data.</text>
</comment>
<accession>A0A507BGI3</accession>
<keyword evidence="3" id="KW-0472">Membrane</keyword>
<feature type="compositionally biased region" description="Basic and acidic residues" evidence="2">
    <location>
        <begin position="229"/>
        <end position="238"/>
    </location>
</feature>
<dbReference type="AlphaFoldDB" id="A0A507BGI3"/>
<proteinExistence type="predicted"/>
<feature type="region of interest" description="Disordered" evidence="2">
    <location>
        <begin position="652"/>
        <end position="682"/>
    </location>
</feature>
<feature type="compositionally biased region" description="Basic and acidic residues" evidence="2">
    <location>
        <begin position="93"/>
        <end position="103"/>
    </location>
</feature>
<dbReference type="RefSeq" id="XP_031000314.1">
    <property type="nucleotide sequence ID" value="XM_031136651.1"/>
</dbReference>
<evidence type="ECO:0000313" key="4">
    <source>
        <dbReference type="EMBL" id="TPX18603.1"/>
    </source>
</evidence>
<feature type="region of interest" description="Disordered" evidence="2">
    <location>
        <begin position="1"/>
        <end position="257"/>
    </location>
</feature>